<evidence type="ECO:0000256" key="3">
    <source>
        <dbReference type="SAM" id="MobiDB-lite"/>
    </source>
</evidence>
<accession>A0A4R5V791</accession>
<dbReference type="EMBL" id="SMUV01000065">
    <property type="protein sequence ID" value="TDK47475.1"/>
    <property type="molecule type" value="Genomic_DNA"/>
</dbReference>
<dbReference type="OrthoDB" id="9342475at2"/>
<dbReference type="PRINTS" id="PR00313">
    <property type="entry name" value="CABNDNGRPT"/>
</dbReference>
<dbReference type="InterPro" id="IPR011049">
    <property type="entry name" value="Serralysin-like_metalloprot_C"/>
</dbReference>
<dbReference type="InterPro" id="IPR050557">
    <property type="entry name" value="RTX_toxin/Mannuronan_C5-epim"/>
</dbReference>
<name>A0A4R5V791_9RHOB</name>
<dbReference type="SUPFAM" id="SSF51120">
    <property type="entry name" value="beta-Roll"/>
    <property type="match status" value="2"/>
</dbReference>
<feature type="compositionally biased region" description="Basic and acidic residues" evidence="3">
    <location>
        <begin position="250"/>
        <end position="283"/>
    </location>
</feature>
<proteinExistence type="predicted"/>
<evidence type="ECO:0000256" key="2">
    <source>
        <dbReference type="ARBA" id="ARBA00022525"/>
    </source>
</evidence>
<dbReference type="PANTHER" id="PTHR38340:SF1">
    <property type="entry name" value="S-LAYER PROTEIN"/>
    <property type="match status" value="1"/>
</dbReference>
<dbReference type="PROSITE" id="PS00330">
    <property type="entry name" value="HEMOLYSIN_CALCIUM"/>
    <property type="match status" value="2"/>
</dbReference>
<dbReference type="InterPro" id="IPR001343">
    <property type="entry name" value="Hemolysn_Ca-bd"/>
</dbReference>
<dbReference type="Proteomes" id="UP000295301">
    <property type="component" value="Unassembled WGS sequence"/>
</dbReference>
<sequence>MIVFDNLYLGRDPFQWVFASALNRVTVDLIVSDGPDGLSFSDPGSDLIFTLDGSGLGAGPGGFFGTTDRVVITRPDFPDEIVDITLPTATPLDTLVDTARAVPPPFSIEDLDDFNRVLMPDDSPFPDLSYTGGDGPNVALGFGGDDTFILAGGRDKVFLTPGKDTIDGGPGKDTASAEFLDHSVFIDLRGRRPPGDDAVDAALKSIENAIGSSFDDVVKGNRKSNVIKAGDGNDKISGGAGNDKIFGGAGRDRLDGGGGHDRIDGGRGRDRIEGGRGRDRLDGGDGDDTLDGYGGNDTLTGGFGDDLLIGGRGKDTFVFRSFPDDRSDGTDRIVDFEADKDTIRIVGGSAADLSVTVSGSDTVIDYGDGTIVLEDQTLTRDDITFEFGM</sequence>
<dbReference type="GO" id="GO:0005576">
    <property type="term" value="C:extracellular region"/>
    <property type="evidence" value="ECO:0007669"/>
    <property type="project" value="UniProtKB-SubCell"/>
</dbReference>
<evidence type="ECO:0000256" key="1">
    <source>
        <dbReference type="ARBA" id="ARBA00004613"/>
    </source>
</evidence>
<evidence type="ECO:0000313" key="4">
    <source>
        <dbReference type="EMBL" id="TDK47475.1"/>
    </source>
</evidence>
<protein>
    <submittedName>
        <fullName evidence="4">Calcium-binding protein</fullName>
    </submittedName>
</protein>
<keyword evidence="5" id="KW-1185">Reference proteome</keyword>
<keyword evidence="2" id="KW-0964">Secreted</keyword>
<comment type="caution">
    <text evidence="4">The sequence shown here is derived from an EMBL/GenBank/DDBJ whole genome shotgun (WGS) entry which is preliminary data.</text>
</comment>
<dbReference type="GO" id="GO:0005509">
    <property type="term" value="F:calcium ion binding"/>
    <property type="evidence" value="ECO:0007669"/>
    <property type="project" value="InterPro"/>
</dbReference>
<feature type="region of interest" description="Disordered" evidence="3">
    <location>
        <begin position="238"/>
        <end position="293"/>
    </location>
</feature>
<dbReference type="Pfam" id="PF00353">
    <property type="entry name" value="HemolysinCabind"/>
    <property type="match status" value="3"/>
</dbReference>
<dbReference type="AlphaFoldDB" id="A0A4R5V791"/>
<comment type="subcellular location">
    <subcellularLocation>
        <location evidence="1">Secreted</location>
    </subcellularLocation>
</comment>
<gene>
    <name evidence="4" type="ORF">E1832_11370</name>
</gene>
<organism evidence="4 5">
    <name type="scientific">Antarcticimicrobium luteum</name>
    <dbReference type="NCBI Taxonomy" id="2547397"/>
    <lineage>
        <taxon>Bacteria</taxon>
        <taxon>Pseudomonadati</taxon>
        <taxon>Pseudomonadota</taxon>
        <taxon>Alphaproteobacteria</taxon>
        <taxon>Rhodobacterales</taxon>
        <taxon>Paracoccaceae</taxon>
        <taxon>Antarcticimicrobium</taxon>
    </lineage>
</organism>
<dbReference type="Gene3D" id="2.150.10.10">
    <property type="entry name" value="Serralysin-like metalloprotease, C-terminal"/>
    <property type="match status" value="2"/>
</dbReference>
<dbReference type="InterPro" id="IPR018511">
    <property type="entry name" value="Hemolysin-typ_Ca-bd_CS"/>
</dbReference>
<dbReference type="PANTHER" id="PTHR38340">
    <property type="entry name" value="S-LAYER PROTEIN"/>
    <property type="match status" value="1"/>
</dbReference>
<dbReference type="RefSeq" id="WP_133359868.1">
    <property type="nucleotide sequence ID" value="NZ_SMUV01000065.1"/>
</dbReference>
<evidence type="ECO:0000313" key="5">
    <source>
        <dbReference type="Proteomes" id="UP000295301"/>
    </source>
</evidence>
<reference evidence="4 5" key="1">
    <citation type="submission" date="2019-03" db="EMBL/GenBank/DDBJ databases">
        <title>Ruegeria lutea sp. nov., a novel strain, isolated from marine sediment, the Masan Bay, South Korea.</title>
        <authorList>
            <person name="Kim J."/>
            <person name="Kim D.-Y."/>
            <person name="Lee S.-S."/>
        </authorList>
    </citation>
    <scope>NUCLEOTIDE SEQUENCE [LARGE SCALE GENOMIC DNA]</scope>
    <source>
        <strain evidence="4 5">318-1</strain>
    </source>
</reference>